<dbReference type="AlphaFoldDB" id="A0A9K3CT31"/>
<dbReference type="EMBL" id="BDIP01000538">
    <property type="protein sequence ID" value="GIQ81937.1"/>
    <property type="molecule type" value="Genomic_DNA"/>
</dbReference>
<dbReference type="Gene3D" id="2.130.10.10">
    <property type="entry name" value="YVTN repeat-like/Quinoprotein amine dehydrogenase"/>
    <property type="match status" value="1"/>
</dbReference>
<gene>
    <name evidence="2" type="ORF">KIPB_002982</name>
</gene>
<dbReference type="OrthoDB" id="49473at2759"/>
<sequence length="386" mass="41103">MPRCVLAALCCVSLCMCSIWSANFTSPYPQVDSRFGNQVAVSGAWAVVQASYATRSDTDDTRTGAAFMYHQNQDGVWEYDCRLPVSDTTATDIGFTVAIDGDWAGVGVHFNNTYNSAVYLYHLINGVWTKADTINSPGPAEIFGQSLAMGGGVLVVGFPNYDYDSGEALVYRLSSDRYRREGTLKGKDIGFPTGNGDNVAVSADGTWVVMGSDSNGQVNVYDYAPSGGRVKWTHTGTLPGVRCYEETTLCITADGATVGVGCHTWSNPVDYAGHVQMYRQDGEGTFSLVQTLDGGNKYYSTYAYSVDISSDGQRLAVGATMGNSVYVYTLGTDGLYTLADTESADYNTALGNSVAFGGVDGDVLLGGVPEVNDYAGLVGVFDLTLL</sequence>
<keyword evidence="3" id="KW-1185">Reference proteome</keyword>
<keyword evidence="1" id="KW-0732">Signal</keyword>
<dbReference type="SUPFAM" id="SSF101908">
    <property type="entry name" value="Putative isomerase YbhE"/>
    <property type="match status" value="1"/>
</dbReference>
<evidence type="ECO:0000313" key="2">
    <source>
        <dbReference type="EMBL" id="GIQ81937.1"/>
    </source>
</evidence>
<dbReference type="PANTHER" id="PTHR36220">
    <property type="entry name" value="UNNAMED PRODUCT"/>
    <property type="match status" value="1"/>
</dbReference>
<comment type="caution">
    <text evidence="2">The sequence shown here is derived from an EMBL/GenBank/DDBJ whole genome shotgun (WGS) entry which is preliminary data.</text>
</comment>
<proteinExistence type="predicted"/>
<organism evidence="2 3">
    <name type="scientific">Kipferlia bialata</name>
    <dbReference type="NCBI Taxonomy" id="797122"/>
    <lineage>
        <taxon>Eukaryota</taxon>
        <taxon>Metamonada</taxon>
        <taxon>Carpediemonas-like organisms</taxon>
        <taxon>Kipferlia</taxon>
    </lineage>
</organism>
<dbReference type="InterPro" id="IPR015943">
    <property type="entry name" value="WD40/YVTN_repeat-like_dom_sf"/>
</dbReference>
<accession>A0A9K3CT31</accession>
<evidence type="ECO:0000256" key="1">
    <source>
        <dbReference type="SAM" id="SignalP"/>
    </source>
</evidence>
<feature type="chain" id="PRO_5039946883" evidence="1">
    <location>
        <begin position="22"/>
        <end position="386"/>
    </location>
</feature>
<protein>
    <submittedName>
        <fullName evidence="2">Uncharacterized protein</fullName>
    </submittedName>
</protein>
<dbReference type="PANTHER" id="PTHR36220:SF1">
    <property type="entry name" value="GAMMA TUBULIN COMPLEX COMPONENT C-TERMINAL DOMAIN-CONTAINING PROTEIN"/>
    <property type="match status" value="1"/>
</dbReference>
<dbReference type="Proteomes" id="UP000265618">
    <property type="component" value="Unassembled WGS sequence"/>
</dbReference>
<feature type="signal peptide" evidence="1">
    <location>
        <begin position="1"/>
        <end position="21"/>
    </location>
</feature>
<name>A0A9K3CT31_9EUKA</name>
<reference evidence="2 3" key="1">
    <citation type="journal article" date="2018" name="PLoS ONE">
        <title>The draft genome of Kipferlia bialata reveals reductive genome evolution in fornicate parasites.</title>
        <authorList>
            <person name="Tanifuji G."/>
            <person name="Takabayashi S."/>
            <person name="Kume K."/>
            <person name="Takagi M."/>
            <person name="Nakayama T."/>
            <person name="Kamikawa R."/>
            <person name="Inagaki Y."/>
            <person name="Hashimoto T."/>
        </authorList>
    </citation>
    <scope>NUCLEOTIDE SEQUENCE [LARGE SCALE GENOMIC DNA]</scope>
    <source>
        <strain evidence="2">NY0173</strain>
    </source>
</reference>
<evidence type="ECO:0000313" key="3">
    <source>
        <dbReference type="Proteomes" id="UP000265618"/>
    </source>
</evidence>